<dbReference type="AlphaFoldDB" id="A0A3B4CDU6"/>
<feature type="chain" id="PRO_5043343886" description="C-type lectin domain-containing protein" evidence="2">
    <location>
        <begin position="26"/>
        <end position="163"/>
    </location>
</feature>
<dbReference type="InterPro" id="IPR002353">
    <property type="entry name" value="AntifreezeII"/>
</dbReference>
<evidence type="ECO:0000259" key="3">
    <source>
        <dbReference type="PROSITE" id="PS50041"/>
    </source>
</evidence>
<reference evidence="4" key="2">
    <citation type="submission" date="2025-08" db="UniProtKB">
        <authorList>
            <consortium name="Ensembl"/>
        </authorList>
    </citation>
    <scope>IDENTIFICATION</scope>
</reference>
<feature type="domain" description="C-type lectin" evidence="3">
    <location>
        <begin position="41"/>
        <end position="159"/>
    </location>
</feature>
<keyword evidence="2" id="KW-0732">Signal</keyword>
<proteinExistence type="predicted"/>
<keyword evidence="5" id="KW-1185">Reference proteome</keyword>
<dbReference type="RefSeq" id="XP_017543208.1">
    <property type="nucleotide sequence ID" value="XM_017687719.2"/>
</dbReference>
<dbReference type="InterPro" id="IPR016187">
    <property type="entry name" value="CTDL_fold"/>
</dbReference>
<accession>A0A3B4CDU6</accession>
<protein>
    <recommendedName>
        <fullName evidence="3">C-type lectin domain-containing protein</fullName>
    </recommendedName>
</protein>
<evidence type="ECO:0000313" key="4">
    <source>
        <dbReference type="Ensembl" id="ENSPNAP00000008644.2"/>
    </source>
</evidence>
<organism evidence="4 5">
    <name type="scientific">Pygocentrus nattereri</name>
    <name type="common">Red-bellied piranha</name>
    <dbReference type="NCBI Taxonomy" id="42514"/>
    <lineage>
        <taxon>Eukaryota</taxon>
        <taxon>Metazoa</taxon>
        <taxon>Chordata</taxon>
        <taxon>Craniata</taxon>
        <taxon>Vertebrata</taxon>
        <taxon>Euteleostomi</taxon>
        <taxon>Actinopterygii</taxon>
        <taxon>Neopterygii</taxon>
        <taxon>Teleostei</taxon>
        <taxon>Ostariophysi</taxon>
        <taxon>Characiformes</taxon>
        <taxon>Characoidei</taxon>
        <taxon>Pygocentrus</taxon>
    </lineage>
</organism>
<dbReference type="SUPFAM" id="SSF56436">
    <property type="entry name" value="C-type lectin-like"/>
    <property type="match status" value="1"/>
</dbReference>
<dbReference type="Pfam" id="PF00059">
    <property type="entry name" value="Lectin_C"/>
    <property type="match status" value="1"/>
</dbReference>
<sequence length="163" mass="18612">MVRVTQMSLLFVLVMVSSAFEKTNGQKNVFRPRCPVGWTKYNEHCIFYVSQALDWAAAEANCLVLGAHLVSIHSESEYRMVKALIHAHDPSDKPTWLGLSNCQKRDSWFWSDGSKFDYSKWNKEEPNHSNGECCVNLNWDNQKNWNDMPCNAAHPSVCSKKAA</sequence>
<dbReference type="InterPro" id="IPR016186">
    <property type="entry name" value="C-type_lectin-like/link_sf"/>
</dbReference>
<dbReference type="GeneID" id="108414815"/>
<evidence type="ECO:0000256" key="1">
    <source>
        <dbReference type="ARBA" id="ARBA00023157"/>
    </source>
</evidence>
<dbReference type="InterPro" id="IPR050111">
    <property type="entry name" value="C-type_lectin/snaclec_domain"/>
</dbReference>
<dbReference type="InterPro" id="IPR001304">
    <property type="entry name" value="C-type_lectin-like"/>
</dbReference>
<evidence type="ECO:0000313" key="5">
    <source>
        <dbReference type="Proteomes" id="UP001501920"/>
    </source>
</evidence>
<dbReference type="Ensembl" id="ENSPNAT00000014779.2">
    <property type="protein sequence ID" value="ENSPNAP00000008644.2"/>
    <property type="gene ID" value="ENSPNAG00000003067.2"/>
</dbReference>
<dbReference type="PRINTS" id="PR00356">
    <property type="entry name" value="ANTIFREEZEII"/>
</dbReference>
<name>A0A3B4CDU6_PYGNA</name>
<dbReference type="PROSITE" id="PS00615">
    <property type="entry name" value="C_TYPE_LECTIN_1"/>
    <property type="match status" value="1"/>
</dbReference>
<reference evidence="4" key="3">
    <citation type="submission" date="2025-09" db="UniProtKB">
        <authorList>
            <consortium name="Ensembl"/>
        </authorList>
    </citation>
    <scope>IDENTIFICATION</scope>
</reference>
<reference evidence="4 5" key="1">
    <citation type="submission" date="2020-10" db="EMBL/GenBank/DDBJ databases">
        <title>Pygocentrus nattereri (red-bellied piranha) genome, fPygNat1, primary haplotype.</title>
        <authorList>
            <person name="Myers G."/>
            <person name="Meyer A."/>
            <person name="Karagic N."/>
            <person name="Pippel M."/>
            <person name="Winkler S."/>
            <person name="Tracey A."/>
            <person name="Wood J."/>
            <person name="Formenti G."/>
            <person name="Howe K."/>
            <person name="Fedrigo O."/>
            <person name="Jarvis E.D."/>
        </authorList>
    </citation>
    <scope>NUCLEOTIDE SEQUENCE [LARGE SCALE GENOMIC DNA]</scope>
</reference>
<dbReference type="PROSITE" id="PS50041">
    <property type="entry name" value="C_TYPE_LECTIN_2"/>
    <property type="match status" value="1"/>
</dbReference>
<dbReference type="CDD" id="cd00037">
    <property type="entry name" value="CLECT"/>
    <property type="match status" value="1"/>
</dbReference>
<dbReference type="Proteomes" id="UP001501920">
    <property type="component" value="Chromosome 2"/>
</dbReference>
<dbReference type="GeneTree" id="ENSGT01150000286973"/>
<dbReference type="SMART" id="SM00034">
    <property type="entry name" value="CLECT"/>
    <property type="match status" value="1"/>
</dbReference>
<keyword evidence="1" id="KW-1015">Disulfide bond</keyword>
<feature type="signal peptide" evidence="2">
    <location>
        <begin position="1"/>
        <end position="25"/>
    </location>
</feature>
<dbReference type="Gene3D" id="3.10.100.10">
    <property type="entry name" value="Mannose-Binding Protein A, subunit A"/>
    <property type="match status" value="1"/>
</dbReference>
<dbReference type="InterPro" id="IPR018378">
    <property type="entry name" value="C-type_lectin_CS"/>
</dbReference>
<dbReference type="PANTHER" id="PTHR22803">
    <property type="entry name" value="MANNOSE, PHOSPHOLIPASE, LECTIN RECEPTOR RELATED"/>
    <property type="match status" value="1"/>
</dbReference>
<evidence type="ECO:0000256" key="2">
    <source>
        <dbReference type="SAM" id="SignalP"/>
    </source>
</evidence>